<sequence length="74" mass="8660">MPSYLDDIDDGIRSDQMQMLGSETITTKMMQCVDDMPMFPYKEHKIRKALHSLWTQPLSQPRTMDLLDRCVVLI</sequence>
<dbReference type="RefSeq" id="WP_309906011.1">
    <property type="nucleotide sequence ID" value="NZ_JAVDRF010000012.1"/>
</dbReference>
<reference evidence="1 2" key="1">
    <citation type="submission" date="2023-07" db="EMBL/GenBank/DDBJ databases">
        <title>Sorghum-associated microbial communities from plants grown in Nebraska, USA.</title>
        <authorList>
            <person name="Schachtman D."/>
        </authorList>
    </citation>
    <scope>NUCLEOTIDE SEQUENCE [LARGE SCALE GENOMIC DNA]</scope>
    <source>
        <strain evidence="1 2">DS1781</strain>
    </source>
</reference>
<protein>
    <submittedName>
        <fullName evidence="1">Uncharacterized protein</fullName>
    </submittedName>
</protein>
<dbReference type="EMBL" id="JAVDRF010000012">
    <property type="protein sequence ID" value="MDR6538842.1"/>
    <property type="molecule type" value="Genomic_DNA"/>
</dbReference>
<dbReference type="Proteomes" id="UP001184230">
    <property type="component" value="Unassembled WGS sequence"/>
</dbReference>
<keyword evidence="2" id="KW-1185">Reference proteome</keyword>
<gene>
    <name evidence="1" type="ORF">J2739_004635</name>
</gene>
<name>A0ABU1NK74_9BURK</name>
<proteinExistence type="predicted"/>
<evidence type="ECO:0000313" key="1">
    <source>
        <dbReference type="EMBL" id="MDR6538842.1"/>
    </source>
</evidence>
<organism evidence="1 2">
    <name type="scientific">Variovorax soli</name>
    <dbReference type="NCBI Taxonomy" id="376815"/>
    <lineage>
        <taxon>Bacteria</taxon>
        <taxon>Pseudomonadati</taxon>
        <taxon>Pseudomonadota</taxon>
        <taxon>Betaproteobacteria</taxon>
        <taxon>Burkholderiales</taxon>
        <taxon>Comamonadaceae</taxon>
        <taxon>Variovorax</taxon>
    </lineage>
</organism>
<comment type="caution">
    <text evidence="1">The sequence shown here is derived from an EMBL/GenBank/DDBJ whole genome shotgun (WGS) entry which is preliminary data.</text>
</comment>
<accession>A0ABU1NK74</accession>
<evidence type="ECO:0000313" key="2">
    <source>
        <dbReference type="Proteomes" id="UP001184230"/>
    </source>
</evidence>